<sequence>MSTINSISTGLERVIGDVVGSYSPSIRMHVSFNGIRIINGTTLKPSLAAEAPTIVFQGEPDNLYTLLIIDPDMPSPSDPTMKEYIHWIVTDIPGSGTVEQGKEILPYIMPMPHRGIHRYLVMMYEQLSPLGSVEAPEDRAHFDSKNFSESNELGDPKAIVLFCAKRESMPRRHHR</sequence>
<dbReference type="SUPFAM" id="SSF49777">
    <property type="entry name" value="PEBP-like"/>
    <property type="match status" value="1"/>
</dbReference>
<reference evidence="2" key="2">
    <citation type="submission" date="2023-05" db="EMBL/GenBank/DDBJ databases">
        <authorList>
            <person name="Schelkunov M.I."/>
        </authorList>
    </citation>
    <scope>NUCLEOTIDE SEQUENCE</scope>
    <source>
        <strain evidence="2">Hsosn_3</strain>
        <tissue evidence="2">Leaf</tissue>
    </source>
</reference>
<accession>A0AAD8HS60</accession>
<dbReference type="InterPro" id="IPR035810">
    <property type="entry name" value="PEBP_euk"/>
</dbReference>
<dbReference type="CDD" id="cd00866">
    <property type="entry name" value="PEBP_euk"/>
    <property type="match status" value="1"/>
</dbReference>
<organism evidence="2 3">
    <name type="scientific">Heracleum sosnowskyi</name>
    <dbReference type="NCBI Taxonomy" id="360622"/>
    <lineage>
        <taxon>Eukaryota</taxon>
        <taxon>Viridiplantae</taxon>
        <taxon>Streptophyta</taxon>
        <taxon>Embryophyta</taxon>
        <taxon>Tracheophyta</taxon>
        <taxon>Spermatophyta</taxon>
        <taxon>Magnoliopsida</taxon>
        <taxon>eudicotyledons</taxon>
        <taxon>Gunneridae</taxon>
        <taxon>Pentapetalae</taxon>
        <taxon>asterids</taxon>
        <taxon>campanulids</taxon>
        <taxon>Apiales</taxon>
        <taxon>Apiaceae</taxon>
        <taxon>Apioideae</taxon>
        <taxon>apioid superclade</taxon>
        <taxon>Tordylieae</taxon>
        <taxon>Tordyliinae</taxon>
        <taxon>Heracleum</taxon>
    </lineage>
</organism>
<dbReference type="PROSITE" id="PS01220">
    <property type="entry name" value="PBP"/>
    <property type="match status" value="1"/>
</dbReference>
<dbReference type="AlphaFoldDB" id="A0AAD8HS60"/>
<dbReference type="PANTHER" id="PTHR11362">
    <property type="entry name" value="PHOSPHATIDYLETHANOLAMINE-BINDING PROTEIN"/>
    <property type="match status" value="1"/>
</dbReference>
<dbReference type="Pfam" id="PF01161">
    <property type="entry name" value="PBP"/>
    <property type="match status" value="1"/>
</dbReference>
<evidence type="ECO:0000256" key="1">
    <source>
        <dbReference type="ARBA" id="ARBA00007091"/>
    </source>
</evidence>
<keyword evidence="3" id="KW-1185">Reference proteome</keyword>
<dbReference type="InterPro" id="IPR001858">
    <property type="entry name" value="Phosphatidylethanolamine-bd_CS"/>
</dbReference>
<dbReference type="InterPro" id="IPR008914">
    <property type="entry name" value="PEBP"/>
</dbReference>
<dbReference type="Proteomes" id="UP001237642">
    <property type="component" value="Unassembled WGS sequence"/>
</dbReference>
<reference evidence="2" key="1">
    <citation type="submission" date="2023-02" db="EMBL/GenBank/DDBJ databases">
        <title>Genome of toxic invasive species Heracleum sosnowskyi carries increased number of genes despite the absence of recent whole-genome duplications.</title>
        <authorList>
            <person name="Schelkunov M."/>
            <person name="Shtratnikova V."/>
            <person name="Makarenko M."/>
            <person name="Klepikova A."/>
            <person name="Omelchenko D."/>
            <person name="Novikova G."/>
            <person name="Obukhova E."/>
            <person name="Bogdanov V."/>
            <person name="Penin A."/>
            <person name="Logacheva M."/>
        </authorList>
    </citation>
    <scope>NUCLEOTIDE SEQUENCE</scope>
    <source>
        <strain evidence="2">Hsosn_3</strain>
        <tissue evidence="2">Leaf</tissue>
    </source>
</reference>
<dbReference type="GO" id="GO:0010030">
    <property type="term" value="P:positive regulation of seed germination"/>
    <property type="evidence" value="ECO:0007669"/>
    <property type="project" value="TreeGrafter"/>
</dbReference>
<protein>
    <submittedName>
        <fullName evidence="2">Terminal flower 1</fullName>
    </submittedName>
</protein>
<evidence type="ECO:0000313" key="3">
    <source>
        <dbReference type="Proteomes" id="UP001237642"/>
    </source>
</evidence>
<name>A0AAD8HS60_9APIA</name>
<dbReference type="GO" id="GO:0009737">
    <property type="term" value="P:response to abscisic acid"/>
    <property type="evidence" value="ECO:0007669"/>
    <property type="project" value="TreeGrafter"/>
</dbReference>
<dbReference type="InterPro" id="IPR036610">
    <property type="entry name" value="PEBP-like_sf"/>
</dbReference>
<proteinExistence type="inferred from homology"/>
<dbReference type="Gene3D" id="3.90.280.10">
    <property type="entry name" value="PEBP-like"/>
    <property type="match status" value="1"/>
</dbReference>
<comment type="similarity">
    <text evidence="1">Belongs to the phosphatidylethanolamine-binding protein family.</text>
</comment>
<evidence type="ECO:0000313" key="2">
    <source>
        <dbReference type="EMBL" id="KAK1371903.1"/>
    </source>
</evidence>
<dbReference type="PANTHER" id="PTHR11362:SF82">
    <property type="entry name" value="PHOSPHATIDYLETHANOLAMINE-BINDING PROTEIN 4"/>
    <property type="match status" value="1"/>
</dbReference>
<comment type="caution">
    <text evidence="2">The sequence shown here is derived from an EMBL/GenBank/DDBJ whole genome shotgun (WGS) entry which is preliminary data.</text>
</comment>
<dbReference type="EMBL" id="JAUIZM010000008">
    <property type="protein sequence ID" value="KAK1371903.1"/>
    <property type="molecule type" value="Genomic_DNA"/>
</dbReference>
<gene>
    <name evidence="2" type="ORF">POM88_037995</name>
</gene>